<feature type="compositionally biased region" description="Polar residues" evidence="1">
    <location>
        <begin position="1054"/>
        <end position="1063"/>
    </location>
</feature>
<feature type="compositionally biased region" description="Low complexity" evidence="1">
    <location>
        <begin position="377"/>
        <end position="397"/>
    </location>
</feature>
<evidence type="ECO:0000313" key="2">
    <source>
        <dbReference type="EMBL" id="KAK7096432.1"/>
    </source>
</evidence>
<comment type="caution">
    <text evidence="2">The sequence shown here is derived from an EMBL/GenBank/DDBJ whole genome shotgun (WGS) entry which is preliminary data.</text>
</comment>
<protein>
    <submittedName>
        <fullName evidence="2">Uncharacterized protein</fullName>
    </submittedName>
</protein>
<evidence type="ECO:0000256" key="1">
    <source>
        <dbReference type="SAM" id="MobiDB-lite"/>
    </source>
</evidence>
<feature type="compositionally biased region" description="Basic residues" evidence="1">
    <location>
        <begin position="765"/>
        <end position="774"/>
    </location>
</feature>
<feature type="compositionally biased region" description="Polar residues" evidence="1">
    <location>
        <begin position="48"/>
        <end position="57"/>
    </location>
</feature>
<feature type="compositionally biased region" description="Polar residues" evidence="1">
    <location>
        <begin position="1338"/>
        <end position="1350"/>
    </location>
</feature>
<feature type="compositionally biased region" description="Polar residues" evidence="1">
    <location>
        <begin position="97"/>
        <end position="107"/>
    </location>
</feature>
<reference evidence="2 3" key="1">
    <citation type="submission" date="2024-02" db="EMBL/GenBank/DDBJ databases">
        <title>Chromosome-scale genome assembly of the rough periwinkle Littorina saxatilis.</title>
        <authorList>
            <person name="De Jode A."/>
            <person name="Faria R."/>
            <person name="Formenti G."/>
            <person name="Sims Y."/>
            <person name="Smith T.P."/>
            <person name="Tracey A."/>
            <person name="Wood J.M.D."/>
            <person name="Zagrodzka Z.B."/>
            <person name="Johannesson K."/>
            <person name="Butlin R.K."/>
            <person name="Leder E.H."/>
        </authorList>
    </citation>
    <scope>NUCLEOTIDE SEQUENCE [LARGE SCALE GENOMIC DNA]</scope>
    <source>
        <strain evidence="2">Snail1</strain>
        <tissue evidence="2">Muscle</tissue>
    </source>
</reference>
<name>A0AAN9B0B2_9CAEN</name>
<feature type="compositionally biased region" description="Polar residues" evidence="1">
    <location>
        <begin position="624"/>
        <end position="636"/>
    </location>
</feature>
<feature type="compositionally biased region" description="Polar residues" evidence="1">
    <location>
        <begin position="690"/>
        <end position="709"/>
    </location>
</feature>
<feature type="compositionally biased region" description="Basic and acidic residues" evidence="1">
    <location>
        <begin position="108"/>
        <end position="123"/>
    </location>
</feature>
<feature type="compositionally biased region" description="Basic and acidic residues" evidence="1">
    <location>
        <begin position="895"/>
        <end position="904"/>
    </location>
</feature>
<evidence type="ECO:0000313" key="3">
    <source>
        <dbReference type="Proteomes" id="UP001374579"/>
    </source>
</evidence>
<keyword evidence="3" id="KW-1185">Reference proteome</keyword>
<organism evidence="2 3">
    <name type="scientific">Littorina saxatilis</name>
    <dbReference type="NCBI Taxonomy" id="31220"/>
    <lineage>
        <taxon>Eukaryota</taxon>
        <taxon>Metazoa</taxon>
        <taxon>Spiralia</taxon>
        <taxon>Lophotrochozoa</taxon>
        <taxon>Mollusca</taxon>
        <taxon>Gastropoda</taxon>
        <taxon>Caenogastropoda</taxon>
        <taxon>Littorinimorpha</taxon>
        <taxon>Littorinoidea</taxon>
        <taxon>Littorinidae</taxon>
        <taxon>Littorina</taxon>
    </lineage>
</organism>
<feature type="region of interest" description="Disordered" evidence="1">
    <location>
        <begin position="367"/>
        <end position="441"/>
    </location>
</feature>
<feature type="compositionally biased region" description="Polar residues" evidence="1">
    <location>
        <begin position="1163"/>
        <end position="1175"/>
    </location>
</feature>
<feature type="compositionally biased region" description="Pro residues" evidence="1">
    <location>
        <begin position="510"/>
        <end position="521"/>
    </location>
</feature>
<feature type="compositionally biased region" description="Basic residues" evidence="1">
    <location>
        <begin position="142"/>
        <end position="152"/>
    </location>
</feature>
<gene>
    <name evidence="2" type="ORF">V1264_005730</name>
</gene>
<feature type="compositionally biased region" description="Low complexity" evidence="1">
    <location>
        <begin position="124"/>
        <end position="134"/>
    </location>
</feature>
<feature type="compositionally biased region" description="Low complexity" evidence="1">
    <location>
        <begin position="1306"/>
        <end position="1323"/>
    </location>
</feature>
<feature type="compositionally biased region" description="Polar residues" evidence="1">
    <location>
        <begin position="721"/>
        <end position="743"/>
    </location>
</feature>
<dbReference type="Proteomes" id="UP001374579">
    <property type="component" value="Unassembled WGS sequence"/>
</dbReference>
<sequence length="1739" mass="187257">MSTGAKDTACIDFSQHAWRPEICVNCQRPRNEHTGAAEGTVPSATIVIDQSQTQESVATPEETQRVPVPSKRAATLPRKSKTAATKQTSHRVKDDNGTSLGSQQTQTEIKEKDLKRSKSHSEQASEPQQQNQSQRGSTIILRKNHGGHSGKKAKSDPPKGILSRKRSGERKKTEDKSSSRVAFFDTSPHVIGYDGGVDNLFDDEEDNTVNDDGDPLNSLSNGSFSLTDEEKSFALLSLENTVFNSEAENLLHDDPHSVSSRRHSSREFEDVSPDALFFSRHFQNLKDCDATTRHGTFPLRNPSSTTKLALDSVFSEDLESSRLSGFDLDKAKGNDPSKVATNGEVKARLVMTDSSTQAYKVVNIVDDVSKPHDSDNVSDNSGNSSGRGHASSSESSSPTRVKVRGRSRPTTIRVSTVEPQASPRRDSSTEQGESDVDSLNDSTTAAGLHVLALLNDVLSNYGDNESSTDDPGESKDEDCSKKSNNFEARMASVAANLDLSKQQRAKRPAPRPPSSPPPEPSVSPKKKTQTQPEPVFKMVPMGKAIMAVPPQHDLPKSCTSPHGQGLPSFDDLPETDGDRANGDGGRSKKGITSFFKNILRRGRDSADSPECSNPEVQFAVRSEVGSSSAPTLTDGTGDTARRGSESAGKFRVLPPGGAVGVKGGSASTGDLPASQRSGDSDGSGDSVSSQGAVTTPSSQTKSKGLSSPKQMLKRPAAKLSPPTQHRNVSQSKAEVSSTPTRTKPSLAARKSDEKDGAEAPSHPAPVRRRAKSPKRIPPPAPPARQAGGGKAEEGMSAELTRELELRLKSPSPSSFSAPAVAAKPTVQPPKPAPQSLKPDSQSKLDVRKSMTVPPPSPPTSKTHQVSRSPPPSPTPEESDSQPGSPTDDTTSNSDDSPRFIEKIELPTAAPGKKGILGKLNMNRKSRAPAPPTAVKRAHSTGDSEKRGKRINPADISGPVLVPEVTTTAVMERRNTFSIGDDASSNAASSAIEKGYDDLDMPILSPLGSLENLYEAILPKDGGASKFPYYDPPDKTTRSLCPNVPAIGYLEPVGSASSTVTTEGSCDPSKGSEVVESSPAKSTTKESGARREIVTKLPSGKSNRKSKQVHPGAPTGEGENFVEPELTEERRQLIASQPIYEEIPPVASDLWEDRVNDDDMDSKSLVSQMTQMSDMSHGSPVHTMDSSHKASVVQSATLPHPRRKPSTDSTSKSVKRRGSASHDETLSVSAAVTAPSHAMTSSMMSALPATTSSSAATTLASPFMTASMTSSLLWGQSSPSQPVDSKGELLPLPPIPQMAPRSVSKETVSSESDTHSSSGTLSRPRPVPRRRPKRPDTAGSDQYVSMNRPNTQVTLGEGKLRDTFSRLTALNFQTLHDVYVQCERLLTLEKISLVAPSHLKWADFDIYGQALHASGRCVVYNAKLRSNNLACQIMVLHSRPAAEMTLSTHPSLLRPAAIFADNVPFSFLTPDFIKTSQLLQNSVYDSCLARCFLAVGLFDIADSLSSHLTLMRETLTHDPATYLHVLLMTTLQLLSAMSHCLDRGFTVTETDLGDVFHVAREDLRGKVVAFLPHQRAPDVPQGEAMCGFLDKLLQDATNDYYNHDASVDPNDEESQLLTTVERLRILLEPRRIECLAHLRAVVEYTLWGPRHLGDTIIPSSSSSAALDRSESLESSVECDASSVEQDHCAWLERERAAMVSRFACSVDGQSQGVVLEDFYRLKFMLKSSATSLAECWRRLN</sequence>
<feature type="compositionally biased region" description="Acidic residues" evidence="1">
    <location>
        <begin position="200"/>
        <end position="214"/>
    </location>
</feature>
<accession>A0AAN9B0B2</accession>
<feature type="compositionally biased region" description="Basic and acidic residues" evidence="1">
    <location>
        <begin position="472"/>
        <end position="481"/>
    </location>
</feature>
<feature type="compositionally biased region" description="Polar residues" evidence="1">
    <location>
        <begin position="1272"/>
        <end position="1282"/>
    </location>
</feature>
<feature type="compositionally biased region" description="Basic and acidic residues" evidence="1">
    <location>
        <begin position="1082"/>
        <end position="1093"/>
    </location>
</feature>
<feature type="region of interest" description="Disordered" evidence="1">
    <location>
        <begin position="1054"/>
        <end position="1123"/>
    </location>
</feature>
<dbReference type="EMBL" id="JBAMIC010000014">
    <property type="protein sequence ID" value="KAK7096432.1"/>
    <property type="molecule type" value="Genomic_DNA"/>
</dbReference>
<feature type="compositionally biased region" description="Low complexity" evidence="1">
    <location>
        <begin position="880"/>
        <end position="894"/>
    </location>
</feature>
<feature type="region of interest" description="Disordered" evidence="1">
    <location>
        <begin position="1272"/>
        <end position="1350"/>
    </location>
</feature>
<proteinExistence type="predicted"/>
<feature type="region of interest" description="Disordered" evidence="1">
    <location>
        <begin position="1144"/>
        <end position="1227"/>
    </location>
</feature>
<feature type="compositionally biased region" description="Low complexity" evidence="1">
    <location>
        <begin position="809"/>
        <end position="824"/>
    </location>
</feature>
<feature type="compositionally biased region" description="Polar residues" evidence="1">
    <location>
        <begin position="408"/>
        <end position="419"/>
    </location>
</feature>
<feature type="region of interest" description="Disordered" evidence="1">
    <location>
        <begin position="462"/>
        <end position="959"/>
    </location>
</feature>
<feature type="region of interest" description="Disordered" evidence="1">
    <location>
        <begin position="32"/>
        <end position="222"/>
    </location>
</feature>